<dbReference type="InterPro" id="IPR018650">
    <property type="entry name" value="STSV1_Orf64"/>
</dbReference>
<proteinExistence type="predicted"/>
<name>A0A5J5K6A4_9ACTN</name>
<feature type="transmembrane region" description="Helical" evidence="1">
    <location>
        <begin position="222"/>
        <end position="242"/>
    </location>
</feature>
<dbReference type="AlphaFoldDB" id="A0A5J5K6A4"/>
<organism evidence="2 3">
    <name type="scientific">Microbispora cellulosiformans</name>
    <dbReference type="NCBI Taxonomy" id="2614688"/>
    <lineage>
        <taxon>Bacteria</taxon>
        <taxon>Bacillati</taxon>
        <taxon>Actinomycetota</taxon>
        <taxon>Actinomycetes</taxon>
        <taxon>Streptosporangiales</taxon>
        <taxon>Streptosporangiaceae</taxon>
        <taxon>Microbispora</taxon>
    </lineage>
</organism>
<gene>
    <name evidence="2" type="ORF">F5972_08385</name>
</gene>
<keyword evidence="3" id="KW-1185">Reference proteome</keyword>
<comment type="caution">
    <text evidence="2">The sequence shown here is derived from an EMBL/GenBank/DDBJ whole genome shotgun (WGS) entry which is preliminary data.</text>
</comment>
<keyword evidence="1" id="KW-1133">Transmembrane helix</keyword>
<feature type="transmembrane region" description="Helical" evidence="1">
    <location>
        <begin position="110"/>
        <end position="130"/>
    </location>
</feature>
<keyword evidence="1" id="KW-0472">Membrane</keyword>
<feature type="transmembrane region" description="Helical" evidence="1">
    <location>
        <begin position="286"/>
        <end position="307"/>
    </location>
</feature>
<feature type="transmembrane region" description="Helical" evidence="1">
    <location>
        <begin position="137"/>
        <end position="159"/>
    </location>
</feature>
<dbReference type="Pfam" id="PF09852">
    <property type="entry name" value="DUF2079"/>
    <property type="match status" value="1"/>
</dbReference>
<dbReference type="EMBL" id="VYTZ01000003">
    <property type="protein sequence ID" value="KAA9379660.1"/>
    <property type="molecule type" value="Genomic_DNA"/>
</dbReference>
<evidence type="ECO:0000313" key="2">
    <source>
        <dbReference type="EMBL" id="KAA9379660.1"/>
    </source>
</evidence>
<feature type="transmembrane region" description="Helical" evidence="1">
    <location>
        <begin position="182"/>
        <end position="210"/>
    </location>
</feature>
<keyword evidence="1" id="KW-0812">Transmembrane</keyword>
<accession>A0A5J5K6A4</accession>
<feature type="transmembrane region" description="Helical" evidence="1">
    <location>
        <begin position="366"/>
        <end position="390"/>
    </location>
</feature>
<sequence>MMKGYTISRLKLQGKIGSHRCTVFAMSTAAAVIYSTLGLVKFFTYRTGIYDLVIFDQAIRGYSRFTVPGSYVKDQWNQLGEAVSILGDHFSPILATLAPLYWIYDGPQTLIVAQAVLFAAAAPFLWVFTYRKFGRGCAYFVSMAYLLSWPIAEAVAFHFHEYAFMPVLTAVLFERMQAAKPWHVVVVTLLILLVKEDIGFFVMGLGLALLWKREWRWMGVSFIGLGPVAVWATSQVLIPAFGGASDRYWYYSELGGSPKAAVIHMLTDPMNALELLFTPSAKVATLVLLLAPLLFLSLASPYFFAPMMLLLERMLASDQPGWWDTHYHYNSAIIVALLCAAVDGAERLIRCASQRMPQLGGKRRLGLIWGAASFSCTLAFVPFFALGNLLSPSWYQKTERDHAADAAIALVPDGILVEAANQLGPNLSSRTKVVIWREMPRRAPWVIADIHSPQPMFPSLKEQWEDIENLQRNGYRILFWREGYVVLHRD</sequence>
<evidence type="ECO:0000256" key="1">
    <source>
        <dbReference type="SAM" id="Phobius"/>
    </source>
</evidence>
<protein>
    <submittedName>
        <fullName evidence="2">DUF2079 domain-containing protein</fullName>
    </submittedName>
</protein>
<dbReference type="Proteomes" id="UP000327011">
    <property type="component" value="Unassembled WGS sequence"/>
</dbReference>
<feature type="transmembrane region" description="Helical" evidence="1">
    <location>
        <begin position="21"/>
        <end position="43"/>
    </location>
</feature>
<evidence type="ECO:0000313" key="3">
    <source>
        <dbReference type="Proteomes" id="UP000327011"/>
    </source>
</evidence>
<reference evidence="2 3" key="1">
    <citation type="submission" date="2019-09" db="EMBL/GenBank/DDBJ databases">
        <title>Screening of Novel Bioactive Compounds from Soil-Associated.</title>
        <authorList>
            <person name="Gong X."/>
        </authorList>
    </citation>
    <scope>NUCLEOTIDE SEQUENCE [LARGE SCALE GENOMIC DNA]</scope>
    <source>
        <strain evidence="2 3">Gxj-6</strain>
    </source>
</reference>